<dbReference type="Proteomes" id="UP000263273">
    <property type="component" value="Unassembled WGS sequence"/>
</dbReference>
<accession>A0A354YZP3</accession>
<dbReference type="AlphaFoldDB" id="A0A354YZP3"/>
<sequence>AAGGIVDGKDMAEMVNLGASGIQMATRFVLSEECSVADEYKQLYLEAREEDVIIIKSPVGMPGRALKNQFARLIAEDDAPEPEDCDACLKNCSADYCILQALNNAREGQVDDGVVFAGQNVFKIKDILPVSCIFEQILAEFAAAK</sequence>
<name>A0A354YZP3_9FIRM</name>
<feature type="non-terminal residue" evidence="1">
    <location>
        <position position="1"/>
    </location>
</feature>
<dbReference type="InterPro" id="IPR013785">
    <property type="entry name" value="Aldolase_TIM"/>
</dbReference>
<gene>
    <name evidence="1" type="ORF">DDZ44_09625</name>
</gene>
<dbReference type="EMBL" id="DNZF01000210">
    <property type="protein sequence ID" value="HBK54181.1"/>
    <property type="molecule type" value="Genomic_DNA"/>
</dbReference>
<dbReference type="Pfam" id="PF03060">
    <property type="entry name" value="NMO"/>
    <property type="match status" value="1"/>
</dbReference>
<proteinExistence type="predicted"/>
<dbReference type="STRING" id="378794.GCA_001570625_02785"/>
<dbReference type="SUPFAM" id="SSF51412">
    <property type="entry name" value="Inosine monophosphate dehydrogenase (IMPDH)"/>
    <property type="match status" value="1"/>
</dbReference>
<dbReference type="PANTHER" id="PTHR32332">
    <property type="entry name" value="2-NITROPROPANE DIOXYGENASE"/>
    <property type="match status" value="1"/>
</dbReference>
<reference evidence="1 2" key="1">
    <citation type="journal article" date="2018" name="Nat. Biotechnol.">
        <title>A standardized bacterial taxonomy based on genome phylogeny substantially revises the tree of life.</title>
        <authorList>
            <person name="Parks D.H."/>
            <person name="Chuvochina M."/>
            <person name="Waite D.W."/>
            <person name="Rinke C."/>
            <person name="Skarshewski A."/>
            <person name="Chaumeil P.A."/>
            <person name="Hugenholtz P."/>
        </authorList>
    </citation>
    <scope>NUCLEOTIDE SEQUENCE [LARGE SCALE GENOMIC DNA]</scope>
    <source>
        <strain evidence="1">UBA10948</strain>
    </source>
</reference>
<dbReference type="GO" id="GO:0051213">
    <property type="term" value="F:dioxygenase activity"/>
    <property type="evidence" value="ECO:0007669"/>
    <property type="project" value="UniProtKB-KW"/>
</dbReference>
<organism evidence="1 2">
    <name type="scientific">Syntrophomonas wolfei</name>
    <dbReference type="NCBI Taxonomy" id="863"/>
    <lineage>
        <taxon>Bacteria</taxon>
        <taxon>Bacillati</taxon>
        <taxon>Bacillota</taxon>
        <taxon>Clostridia</taxon>
        <taxon>Eubacteriales</taxon>
        <taxon>Syntrophomonadaceae</taxon>
        <taxon>Syntrophomonas</taxon>
    </lineage>
</organism>
<keyword evidence="1" id="KW-0560">Oxidoreductase</keyword>
<protein>
    <submittedName>
        <fullName evidence="1">2-nitropropane dioxygenase</fullName>
    </submittedName>
</protein>
<keyword evidence="1" id="KW-0223">Dioxygenase</keyword>
<comment type="caution">
    <text evidence="1">The sequence shown here is derived from an EMBL/GenBank/DDBJ whole genome shotgun (WGS) entry which is preliminary data.</text>
</comment>
<evidence type="ECO:0000313" key="1">
    <source>
        <dbReference type="EMBL" id="HBK54181.1"/>
    </source>
</evidence>
<dbReference type="PANTHER" id="PTHR32332:SF18">
    <property type="entry name" value="2-NITROPROPANE DIOXYGENASE"/>
    <property type="match status" value="1"/>
</dbReference>
<evidence type="ECO:0000313" key="2">
    <source>
        <dbReference type="Proteomes" id="UP000263273"/>
    </source>
</evidence>
<dbReference type="Gene3D" id="3.20.20.70">
    <property type="entry name" value="Aldolase class I"/>
    <property type="match status" value="1"/>
</dbReference>